<evidence type="ECO:0000313" key="1">
    <source>
        <dbReference type="EMBL" id="MBS2099019.1"/>
    </source>
</evidence>
<dbReference type="RefSeq" id="WP_212216259.1">
    <property type="nucleotide sequence ID" value="NZ_JAGUCO010000007.1"/>
</dbReference>
<keyword evidence="2" id="KW-1185">Reference proteome</keyword>
<organism evidence="1 2">
    <name type="scientific">Carboxylicivirga linearis</name>
    <dbReference type="NCBI Taxonomy" id="1628157"/>
    <lineage>
        <taxon>Bacteria</taxon>
        <taxon>Pseudomonadati</taxon>
        <taxon>Bacteroidota</taxon>
        <taxon>Bacteroidia</taxon>
        <taxon>Marinilabiliales</taxon>
        <taxon>Marinilabiliaceae</taxon>
        <taxon>Carboxylicivirga</taxon>
    </lineage>
</organism>
<dbReference type="EMBL" id="JAGUCO010000007">
    <property type="protein sequence ID" value="MBS2099019.1"/>
    <property type="molecule type" value="Genomic_DNA"/>
</dbReference>
<gene>
    <name evidence="1" type="ORF">KEM10_12075</name>
</gene>
<name>A0ABS5JW01_9BACT</name>
<reference evidence="1 2" key="1">
    <citation type="journal article" date="2015" name="Int. J. Syst. Evol. Microbiol.">
        <title>Carboxylicivirga linearis sp. nov., isolated from a sea cucumber culture pond.</title>
        <authorList>
            <person name="Wang F.Q."/>
            <person name="Zhou Y.X."/>
            <person name="Lin X.Z."/>
            <person name="Chen G.J."/>
            <person name="Du Z.J."/>
        </authorList>
    </citation>
    <scope>NUCLEOTIDE SEQUENCE [LARGE SCALE GENOMIC DNA]</scope>
    <source>
        <strain evidence="1 2">FB218</strain>
    </source>
</reference>
<dbReference type="Proteomes" id="UP000708576">
    <property type="component" value="Unassembled WGS sequence"/>
</dbReference>
<accession>A0ABS5JW01</accession>
<evidence type="ECO:0000313" key="2">
    <source>
        <dbReference type="Proteomes" id="UP000708576"/>
    </source>
</evidence>
<comment type="caution">
    <text evidence="1">The sequence shown here is derived from an EMBL/GenBank/DDBJ whole genome shotgun (WGS) entry which is preliminary data.</text>
</comment>
<proteinExistence type="predicted"/>
<protein>
    <submittedName>
        <fullName evidence="1">Uncharacterized protein</fullName>
    </submittedName>
</protein>
<sequence length="241" mass="28058">MEYLKAAISLLSLIKETNNVLLSNIDKLAKSPNYMYFKTSDNNTKEVQMVSFSNEFVNIALEDTPQSQAFVMTDIATMDVKGKKLTYILYKGYHCEIEKGMVFYQVINKETFAPIESLQFSNIEENIFYQVITPEKEESSCNAMETDKEIKGGKSIVFFIGHMDEERLIYDIQRLIFDTANNVKKHNKLQFEFIINISRFGGTPSQHLIEQVKSIEEFTQNSIYQEYPNAKFKFEFEKEEN</sequence>